<dbReference type="InterPro" id="IPR015958">
    <property type="entry name" value="Trk1_fungi"/>
</dbReference>
<dbReference type="EMBL" id="KK088434">
    <property type="protein sequence ID" value="EYE92859.1"/>
    <property type="molecule type" value="Genomic_DNA"/>
</dbReference>
<feature type="region of interest" description="Disordered" evidence="11">
    <location>
        <begin position="760"/>
        <end position="804"/>
    </location>
</feature>
<dbReference type="RefSeq" id="XP_040636547.1">
    <property type="nucleotide sequence ID" value="XM_040779195.1"/>
</dbReference>
<dbReference type="Pfam" id="PF02386">
    <property type="entry name" value="TrkH"/>
    <property type="match status" value="1"/>
</dbReference>
<dbReference type="GO" id="GO:0140107">
    <property type="term" value="F:high-affinity potassium ion transmembrane transporter activity"/>
    <property type="evidence" value="ECO:0007669"/>
    <property type="project" value="TreeGrafter"/>
</dbReference>
<dbReference type="GO" id="GO:0030007">
    <property type="term" value="P:intracellular potassium ion homeostasis"/>
    <property type="evidence" value="ECO:0007669"/>
    <property type="project" value="UniProtKB-UniRule"/>
</dbReference>
<sequence>MFSKFIEKTVEVKSRIPFVKDIHMNFILLHYTYIICMSFIASIIIYPGTKLAYIDALFFSAGAATQSGLNTVDFNLLHTYQQVVLYFVSLLTTPIFIHTMLVFIRLYWFEKRFQHVARDARNLRATRTRMRTVTEGKEDDGDSRDYDREERGITSQPIVVLRNESGDAIHKTPQGSPIKNQTPDDSDSTRSPTDTRPVNGEDSNNSSDREDSGQRTPRLGLGSLRVPSQVSPDQHIAFLEHQRQNKGALRIPSPREYDRGGMPEVLEEEDGDGEELVKQTSREFNEAREADDEVPPMEGPHITINEPEITRTKTRQSTIPRMDTRPTVRETKDTSDASPFGRARRGTMNSIVRSFTQERDRPTLPYLSWDATVGRNSNFVDLTEEQRDELGGIEYRALKTLAVVLIAYYVGFHLLGVVCMVPWIMHTHWGSVVQAAGQGRPWWGIFTSASAFNDVGFTLTADSMNSFQGAIFPLLLLAFLIIIGNTGFPCMLRLIIWVCSQVVPVDSPLWEELKFLLDHPRRCFTLLFPRNATWWLFAILIALNGLDLIFFIILDLNDSAVTALPAGIRVLDGLFQAACTRTAGFAVVGISDLHPAVQVSYMIMMYISVFPIAISMRRTNVYEEKSLGVYPTEPEDEEDEDQQTAPTYIGAHLRKQLSFDLWYVFLGLFIIAIVEGGRLKDTKEYSFQLWSVLFEVVSAYGTVGLSMGYPGVNTSFVGEFQVISKLVIIAMQVRGRHRGLPYTLDRAILLPSEALNQQEIADGERRMRRRASNLSGTTSMDRQQSQTRTETGLSTGLDTRDRDSYMNADAVLHRHGTLRSQRSQR</sequence>
<evidence type="ECO:0000256" key="4">
    <source>
        <dbReference type="ARBA" id="ARBA00022538"/>
    </source>
</evidence>
<evidence type="ECO:0000256" key="5">
    <source>
        <dbReference type="ARBA" id="ARBA00022692"/>
    </source>
</evidence>
<comment type="subcellular location">
    <subcellularLocation>
        <location evidence="1">Membrane</location>
        <topology evidence="1">Multi-pass membrane protein</topology>
    </subcellularLocation>
</comment>
<dbReference type="STRING" id="1388766.A0A017S899"/>
<evidence type="ECO:0000256" key="8">
    <source>
        <dbReference type="ARBA" id="ARBA00023065"/>
    </source>
</evidence>
<evidence type="ECO:0000256" key="7">
    <source>
        <dbReference type="ARBA" id="ARBA00022989"/>
    </source>
</evidence>
<proteinExistence type="inferred from homology"/>
<dbReference type="InterPro" id="IPR051143">
    <property type="entry name" value="TrkH_K-transport"/>
</dbReference>
<evidence type="ECO:0000313" key="13">
    <source>
        <dbReference type="Proteomes" id="UP000019804"/>
    </source>
</evidence>
<dbReference type="Proteomes" id="UP000019804">
    <property type="component" value="Unassembled WGS sequence"/>
</dbReference>
<dbReference type="HOGENOM" id="CLU_005947_0_1_1"/>
<name>A0A017S899_ASPRC</name>
<gene>
    <name evidence="12" type="ORF">EURHEDRAFT_379645</name>
</gene>
<dbReference type="OrthoDB" id="9999863at2759"/>
<keyword evidence="8 10" id="KW-0406">Ion transport</keyword>
<dbReference type="GO" id="GO:0005886">
    <property type="term" value="C:plasma membrane"/>
    <property type="evidence" value="ECO:0007669"/>
    <property type="project" value="InterPro"/>
</dbReference>
<feature type="region of interest" description="Disordered" evidence="11">
    <location>
        <begin position="132"/>
        <end position="227"/>
    </location>
</feature>
<keyword evidence="5 10" id="KW-0812">Transmembrane</keyword>
<dbReference type="PANTHER" id="PTHR31064">
    <property type="entry name" value="POTASSIUM TRANSPORT PROTEIN DDB_G0292412-RELATED"/>
    <property type="match status" value="1"/>
</dbReference>
<feature type="transmembrane region" description="Helical" evidence="10">
    <location>
        <begin position="401"/>
        <end position="425"/>
    </location>
</feature>
<evidence type="ECO:0000256" key="1">
    <source>
        <dbReference type="ARBA" id="ARBA00004141"/>
    </source>
</evidence>
<feature type="region of interest" description="Disordered" evidence="11">
    <location>
        <begin position="240"/>
        <end position="275"/>
    </location>
</feature>
<dbReference type="PANTHER" id="PTHR31064:SF30">
    <property type="entry name" value="HIGH-AFFINITY POTASSIUM TRANSPORT PROTEIN-RELATED"/>
    <property type="match status" value="1"/>
</dbReference>
<keyword evidence="4 10" id="KW-0633">Potassium transport</keyword>
<dbReference type="NCBIfam" id="TIGR00934">
    <property type="entry name" value="2a38euk"/>
    <property type="match status" value="1"/>
</dbReference>
<feature type="transmembrane region" description="Helical" evidence="10">
    <location>
        <begin position="26"/>
        <end position="46"/>
    </location>
</feature>
<feature type="transmembrane region" description="Helical" evidence="10">
    <location>
        <begin position="685"/>
        <end position="705"/>
    </location>
</feature>
<evidence type="ECO:0000313" key="12">
    <source>
        <dbReference type="EMBL" id="EYE92859.1"/>
    </source>
</evidence>
<evidence type="ECO:0000256" key="6">
    <source>
        <dbReference type="ARBA" id="ARBA00022958"/>
    </source>
</evidence>
<evidence type="ECO:0000256" key="2">
    <source>
        <dbReference type="ARBA" id="ARBA00009137"/>
    </source>
</evidence>
<dbReference type="PIRSF" id="PIRSF002450">
    <property type="entry name" value="K+_transpter_TRK"/>
    <property type="match status" value="1"/>
</dbReference>
<dbReference type="GeneID" id="63694319"/>
<feature type="transmembrane region" description="Helical" evidence="10">
    <location>
        <begin position="599"/>
        <end position="616"/>
    </location>
</feature>
<feature type="compositionally biased region" description="Acidic residues" evidence="11">
    <location>
        <begin position="265"/>
        <end position="274"/>
    </location>
</feature>
<keyword evidence="7 10" id="KW-1133">Transmembrane helix</keyword>
<feature type="transmembrane region" description="Helical" evidence="10">
    <location>
        <begin position="467"/>
        <end position="488"/>
    </location>
</feature>
<evidence type="ECO:0000256" key="9">
    <source>
        <dbReference type="ARBA" id="ARBA00023136"/>
    </source>
</evidence>
<keyword evidence="3 10" id="KW-0813">Transport</keyword>
<feature type="transmembrane region" description="Helical" evidence="10">
    <location>
        <begin position="661"/>
        <end position="679"/>
    </location>
</feature>
<keyword evidence="9 10" id="KW-0472">Membrane</keyword>
<reference evidence="13" key="1">
    <citation type="journal article" date="2014" name="Nat. Commun.">
        <title>Genomic adaptations of the halophilic Dead Sea filamentous fungus Eurotium rubrum.</title>
        <authorList>
            <person name="Kis-Papo T."/>
            <person name="Weig A.R."/>
            <person name="Riley R."/>
            <person name="Persoh D."/>
            <person name="Salamov A."/>
            <person name="Sun H."/>
            <person name="Lipzen A."/>
            <person name="Wasser S.P."/>
            <person name="Rambold G."/>
            <person name="Grigoriev I.V."/>
            <person name="Nevo E."/>
        </authorList>
    </citation>
    <scope>NUCLEOTIDE SEQUENCE [LARGE SCALE GENOMIC DNA]</scope>
    <source>
        <strain evidence="13">CBS 135680</strain>
    </source>
</reference>
<feature type="transmembrane region" description="Helical" evidence="10">
    <location>
        <begin position="83"/>
        <end position="108"/>
    </location>
</feature>
<dbReference type="InterPro" id="IPR004773">
    <property type="entry name" value="K/Na_transp_Trk1/HKT1"/>
</dbReference>
<organism evidence="12 13">
    <name type="scientific">Aspergillus ruber (strain CBS 135680)</name>
    <dbReference type="NCBI Taxonomy" id="1388766"/>
    <lineage>
        <taxon>Eukaryota</taxon>
        <taxon>Fungi</taxon>
        <taxon>Dikarya</taxon>
        <taxon>Ascomycota</taxon>
        <taxon>Pezizomycotina</taxon>
        <taxon>Eurotiomycetes</taxon>
        <taxon>Eurotiomycetidae</taxon>
        <taxon>Eurotiales</taxon>
        <taxon>Aspergillaceae</taxon>
        <taxon>Aspergillus</taxon>
        <taxon>Aspergillus subgen. Aspergillus</taxon>
    </lineage>
</organism>
<feature type="compositionally biased region" description="Low complexity" evidence="11">
    <location>
        <begin position="189"/>
        <end position="206"/>
    </location>
</feature>
<dbReference type="GO" id="GO:1990573">
    <property type="term" value="P:potassium ion import across plasma membrane"/>
    <property type="evidence" value="ECO:0007669"/>
    <property type="project" value="TreeGrafter"/>
</dbReference>
<feature type="transmembrane region" description="Helical" evidence="10">
    <location>
        <begin position="532"/>
        <end position="554"/>
    </location>
</feature>
<evidence type="ECO:0000256" key="10">
    <source>
        <dbReference type="PIRNR" id="PIRNR002450"/>
    </source>
</evidence>
<feature type="compositionally biased region" description="Basic and acidic residues" evidence="11">
    <location>
        <begin position="143"/>
        <end position="152"/>
    </location>
</feature>
<evidence type="ECO:0000256" key="3">
    <source>
        <dbReference type="ARBA" id="ARBA00022448"/>
    </source>
</evidence>
<keyword evidence="13" id="KW-1185">Reference proteome</keyword>
<keyword evidence="6 10" id="KW-0630">Potassium</keyword>
<evidence type="ECO:0000256" key="11">
    <source>
        <dbReference type="SAM" id="MobiDB-lite"/>
    </source>
</evidence>
<protein>
    <recommendedName>
        <fullName evidence="10">Potassium transport protein</fullName>
    </recommendedName>
</protein>
<dbReference type="InterPro" id="IPR003445">
    <property type="entry name" value="Cat_transpt"/>
</dbReference>
<accession>A0A017S899</accession>
<feature type="compositionally biased region" description="Polar residues" evidence="11">
    <location>
        <begin position="772"/>
        <end position="797"/>
    </location>
</feature>
<dbReference type="AlphaFoldDB" id="A0A017S899"/>
<comment type="similarity">
    <text evidence="2 10">Belongs to the TrkH potassium transport family.</text>
</comment>